<sequence>MVDMFHRRGGHRVTLTNNNCTAIRNYSEYNYGLVLSAMPLKDDEMFEVRIDKKMISWSGSIEIGVTECDPETVELPACATNLRHGSWIMTSSGIVHDGERIVELYGTDLSSLDVGSTLGVMRTSNHELVFYINGVSQGIAVTNIPERLFAVIDMYGDCVQVTITHPRLLPISNEVKDEVEINNDYPLGGSSNSSTTNLVANLNVNLNVNVNVSLPKNPSPAAIREDRLRFHERVGALVKLSNNARTAERRRPIDEFNNGVVMTHRPLRDNELFEIRIDRLVYKWSGSIEVGVTTHSPTALEFPATMTNMRSGTTMMSGCGILTNGKGTQREYGEFNLDELREGDRVGMIRKSNGNLHYLINGLDQGVAAKVPAGVWGVIDLYGMTVKVTIVDRDEREEQNLVTRRNTLQLQGLNEPEEEPPDRLMFHSCCGTHAEVINNGRTAHRPNAIDDFNNGVVLTSRPLKPNELFEVKLDKIVSKWAGSIEIGVTTHSPTELEFPYTMTNVRSGTWMMTGNGVMHNGTTMIDQYGQNLDRLQVGDRVGVMRKDNATLHFYVNGADQGAAAMSVPERVYGVIDLYGQAAQATIVDTADFYSPTTNNSSFSNTTLYSDLRFHYVHGKNARITNNGLTASRPRALGEFNEAIVIANRALRDGEMFEVTIDKMVDRWSGAIEAGNLCSNENLPGVTLIRPDELEFPSTMTDIDHDTWMLSGSAVIRDGITLRNNYACDLDKLVEGNRIGMMRSADTSLHYYLDGVDQGPACTGLPLHVYPVINLYGQCAQVTIVLPERRDPLTQQYIPSENSTSQQPTSVIQPQAQTEVLHKFHASVGSNIQLNNEKTVATRRREHTNAVLLSETPLDNNEIFEIAIQETASEWSGCLKIGVISNESGNWLKPTNRVPDITSIPTNAWYLTGKYRIYNHQTYLIRTIDCTYLGNEIRHSGYVLCPNYCPSLEWLCVGDKIGMKRTHDGNLKFYINGEDMGIAASNVPEMVYAIIELFGSTVAINITSSKHQNTAISPNASLRLQDSLELLLDPMPPVIKNDAGMDTSIDISEGKLANDTTLTPTQPVNHLSGETNWNYEFHENHGRNIELDRKVIARRVASYNQGVVMSSRPLIKGKLFQIKIEKLNERWVSNMLCGVTCVAPEKANFPLTALGFKKHSWIICSDWIFHNGMRVKTKYGSALENLQCNATVGLLIDEDCRLHLYINGVDQGVAATDVSPYVYAVVDLYGQCEQVSIAGTDQLYTNSVVVDNSTIASATECIRTELDDVENSREKADLECHEKENAIPATSSDLSLSTSPSIPSQCSSHTKDGNYSAVSYSNDDTNLVNNIPENKATSSVPDSNNLDSGSDVGNEGKSTKTKSYTEDTSQINDNNTLQNNQSENNSNETNIHTEHRAIANVLNIRNECTNVEINNATNINIKNGTTTSATNITNLNSAINSNNANNAINESIASNSQLVSITTSQNNVPVNILSMSQIGSFSCQNLAPSVLDNSSTEISNNTSSSFHELHSNINWDNVTLTNDNCNNGVVSSNQHNMTNNHTIPSIQNISLPCTPGSISSVTKKCEYLKACMRLKKSLVLPDEFFSLDDALCYCSACYKAEGDNTICKKGEPPAEFALPVGWARFPLRQSINANQIPQSTTDKWHVSFYGIRLDAIRLILDRGELMTKEQLDASNLICTKNEVQNPQVIFSPNINYAASEEFVKKYPYIDHQSNKKLNASTAFQLLVRPGSYTIGPSGKDDIESQFESSKWATKEAGATVIVALLIHLDGF</sequence>
<keyword evidence="4" id="KW-1185">Reference proteome</keyword>
<dbReference type="Proteomes" id="UP001607303">
    <property type="component" value="Unassembled WGS sequence"/>
</dbReference>
<dbReference type="SMART" id="SM00588">
    <property type="entry name" value="NEUZ"/>
    <property type="match status" value="6"/>
</dbReference>
<name>A0ABD2CA49_VESMC</name>
<protein>
    <submittedName>
        <fullName evidence="3">Neuralized-like protein 4</fullName>
    </submittedName>
</protein>
<feature type="domain" description="NHR" evidence="2">
    <location>
        <begin position="1077"/>
        <end position="1239"/>
    </location>
</feature>
<dbReference type="InterPro" id="IPR037962">
    <property type="entry name" value="Neuralized"/>
</dbReference>
<evidence type="ECO:0000313" key="3">
    <source>
        <dbReference type="EMBL" id="KAL2741936.1"/>
    </source>
</evidence>
<feature type="domain" description="NHR" evidence="2">
    <location>
        <begin position="227"/>
        <end position="393"/>
    </location>
</feature>
<reference evidence="3 4" key="1">
    <citation type="journal article" date="2024" name="Ann. Entomol. Soc. Am.">
        <title>Genomic analyses of the southern and eastern yellowjacket wasps (Hymenoptera: Vespidae) reveal evolutionary signatures of social life.</title>
        <authorList>
            <person name="Catto M.A."/>
            <person name="Caine P.B."/>
            <person name="Orr S.E."/>
            <person name="Hunt B.G."/>
            <person name="Goodisman M.A.D."/>
        </authorList>
    </citation>
    <scope>NUCLEOTIDE SEQUENCE [LARGE SCALE GENOMIC DNA]</scope>
    <source>
        <strain evidence="3">232</strain>
        <tissue evidence="3">Head and thorax</tissue>
    </source>
</reference>
<dbReference type="InterPro" id="IPR043136">
    <property type="entry name" value="B30.2/SPRY_sf"/>
</dbReference>
<dbReference type="PROSITE" id="PS51065">
    <property type="entry name" value="NHR"/>
    <property type="match status" value="6"/>
</dbReference>
<accession>A0ABD2CA49</accession>
<feature type="compositionally biased region" description="Low complexity" evidence="1">
    <location>
        <begin position="1289"/>
        <end position="1307"/>
    </location>
</feature>
<evidence type="ECO:0000259" key="2">
    <source>
        <dbReference type="PROSITE" id="PS51065"/>
    </source>
</evidence>
<dbReference type="FunFam" id="2.60.120.920:FF:000014">
    <property type="entry name" value="neuralized-like protein 4 isoform X2"/>
    <property type="match status" value="1"/>
</dbReference>
<dbReference type="PANTHER" id="PTHR12429">
    <property type="entry name" value="NEURALIZED"/>
    <property type="match status" value="1"/>
</dbReference>
<dbReference type="Pfam" id="PF07177">
    <property type="entry name" value="Neuralized"/>
    <property type="match status" value="6"/>
</dbReference>
<dbReference type="FunFam" id="2.60.120.920:FF:000001">
    <property type="entry name" value="neuralized-like protein 4 isoform X1"/>
    <property type="match status" value="5"/>
</dbReference>
<dbReference type="Gene3D" id="2.60.120.920">
    <property type="match status" value="6"/>
</dbReference>
<feature type="domain" description="NHR" evidence="2">
    <location>
        <begin position="423"/>
        <end position="589"/>
    </location>
</feature>
<dbReference type="InterPro" id="IPR013320">
    <property type="entry name" value="ConA-like_dom_sf"/>
</dbReference>
<dbReference type="EMBL" id="JAYRBN010000058">
    <property type="protein sequence ID" value="KAL2741936.1"/>
    <property type="molecule type" value="Genomic_DNA"/>
</dbReference>
<dbReference type="PANTHER" id="PTHR12429:SF14">
    <property type="entry name" value="NEURALIZED-LIKE PROTEIN 4"/>
    <property type="match status" value="1"/>
</dbReference>
<feature type="domain" description="NHR" evidence="2">
    <location>
        <begin position="820"/>
        <end position="1008"/>
    </location>
</feature>
<feature type="compositionally biased region" description="Low complexity" evidence="1">
    <location>
        <begin position="1371"/>
        <end position="1386"/>
    </location>
</feature>
<feature type="region of interest" description="Disordered" evidence="1">
    <location>
        <begin position="1284"/>
        <end position="1386"/>
    </location>
</feature>
<evidence type="ECO:0000256" key="1">
    <source>
        <dbReference type="SAM" id="MobiDB-lite"/>
    </source>
</evidence>
<gene>
    <name evidence="3" type="ORF">V1477_009565</name>
</gene>
<feature type="domain" description="NHR" evidence="2">
    <location>
        <begin position="610"/>
        <end position="786"/>
    </location>
</feature>
<evidence type="ECO:0000313" key="4">
    <source>
        <dbReference type="Proteomes" id="UP001607303"/>
    </source>
</evidence>
<dbReference type="CDD" id="cd12887">
    <property type="entry name" value="SPRY_NHR_like"/>
    <property type="match status" value="6"/>
</dbReference>
<dbReference type="SUPFAM" id="SSF49899">
    <property type="entry name" value="Concanavalin A-like lectins/glucanases"/>
    <property type="match status" value="3"/>
</dbReference>
<dbReference type="InterPro" id="IPR006573">
    <property type="entry name" value="NHR_dom"/>
</dbReference>
<organism evidence="3 4">
    <name type="scientific">Vespula maculifrons</name>
    <name type="common">Eastern yellow jacket</name>
    <name type="synonym">Wasp</name>
    <dbReference type="NCBI Taxonomy" id="7453"/>
    <lineage>
        <taxon>Eukaryota</taxon>
        <taxon>Metazoa</taxon>
        <taxon>Ecdysozoa</taxon>
        <taxon>Arthropoda</taxon>
        <taxon>Hexapoda</taxon>
        <taxon>Insecta</taxon>
        <taxon>Pterygota</taxon>
        <taxon>Neoptera</taxon>
        <taxon>Endopterygota</taxon>
        <taxon>Hymenoptera</taxon>
        <taxon>Apocrita</taxon>
        <taxon>Aculeata</taxon>
        <taxon>Vespoidea</taxon>
        <taxon>Vespidae</taxon>
        <taxon>Vespinae</taxon>
        <taxon>Vespula</taxon>
    </lineage>
</organism>
<feature type="domain" description="NHR" evidence="2">
    <location>
        <begin position="2"/>
        <end position="166"/>
    </location>
</feature>
<proteinExistence type="predicted"/>
<comment type="caution">
    <text evidence="3">The sequence shown here is derived from an EMBL/GenBank/DDBJ whole genome shotgun (WGS) entry which is preliminary data.</text>
</comment>
<feature type="compositionally biased region" description="Polar residues" evidence="1">
    <location>
        <begin position="1315"/>
        <end position="1347"/>
    </location>
</feature>